<dbReference type="PANTHER" id="PTHR43104">
    <property type="entry name" value="L-2-HYDROXYGLUTARATE DEHYDROGENASE, MITOCHONDRIAL"/>
    <property type="match status" value="1"/>
</dbReference>
<protein>
    <submittedName>
        <fullName evidence="7">L-2-hydroxyglutarate oxidase</fullName>
        <ecNumber evidence="7">1.1.3.-</ecNumber>
    </submittedName>
</protein>
<dbReference type="RefSeq" id="WP_162449506.1">
    <property type="nucleotide sequence ID" value="NZ_WLZY01000002.1"/>
</dbReference>
<comment type="caution">
    <text evidence="7">The sequence shown here is derived from an EMBL/GenBank/DDBJ whole genome shotgun (WGS) entry which is preliminary data.</text>
</comment>
<reference evidence="7 8" key="1">
    <citation type="submission" date="2019-11" db="EMBL/GenBank/DDBJ databases">
        <authorList>
            <person name="Li X.-J."/>
            <person name="Feng X.-M."/>
        </authorList>
    </citation>
    <scope>NUCLEOTIDE SEQUENCE [LARGE SCALE GENOMIC DNA]</scope>
    <source>
        <strain evidence="7 8">XMNu-373</strain>
    </source>
</reference>
<organism evidence="7 8">
    <name type="scientific">Phytoactinopolyspora mesophila</name>
    <dbReference type="NCBI Taxonomy" id="2650750"/>
    <lineage>
        <taxon>Bacteria</taxon>
        <taxon>Bacillati</taxon>
        <taxon>Actinomycetota</taxon>
        <taxon>Actinomycetes</taxon>
        <taxon>Jiangellales</taxon>
        <taxon>Jiangellaceae</taxon>
        <taxon>Phytoactinopolyspora</taxon>
    </lineage>
</organism>
<evidence type="ECO:0000256" key="5">
    <source>
        <dbReference type="ARBA" id="ARBA00037941"/>
    </source>
</evidence>
<keyword evidence="8" id="KW-1185">Reference proteome</keyword>
<proteinExistence type="inferred from homology"/>
<keyword evidence="2" id="KW-0285">Flavoprotein</keyword>
<evidence type="ECO:0000313" key="7">
    <source>
        <dbReference type="EMBL" id="NDL56799.1"/>
    </source>
</evidence>
<dbReference type="InterPro" id="IPR036188">
    <property type="entry name" value="FAD/NAD-bd_sf"/>
</dbReference>
<evidence type="ECO:0000313" key="8">
    <source>
        <dbReference type="Proteomes" id="UP000460435"/>
    </source>
</evidence>
<keyword evidence="4 7" id="KW-0560">Oxidoreductase</keyword>
<dbReference type="Gene3D" id="3.30.9.10">
    <property type="entry name" value="D-Amino Acid Oxidase, subunit A, domain 2"/>
    <property type="match status" value="1"/>
</dbReference>
<dbReference type="AlphaFoldDB" id="A0A7K3M0J7"/>
<dbReference type="SUPFAM" id="SSF51905">
    <property type="entry name" value="FAD/NAD(P)-binding domain"/>
    <property type="match status" value="1"/>
</dbReference>
<accession>A0A7K3M0J7</accession>
<dbReference type="InterPro" id="IPR006076">
    <property type="entry name" value="FAD-dep_OxRdtase"/>
</dbReference>
<comment type="similarity">
    <text evidence="5">Belongs to the L2HGDH family.</text>
</comment>
<feature type="domain" description="FAD dependent oxidoreductase" evidence="6">
    <location>
        <begin position="8"/>
        <end position="396"/>
    </location>
</feature>
<evidence type="ECO:0000256" key="2">
    <source>
        <dbReference type="ARBA" id="ARBA00022630"/>
    </source>
</evidence>
<evidence type="ECO:0000256" key="3">
    <source>
        <dbReference type="ARBA" id="ARBA00022827"/>
    </source>
</evidence>
<dbReference type="EMBL" id="WLZY01000002">
    <property type="protein sequence ID" value="NDL56799.1"/>
    <property type="molecule type" value="Genomic_DNA"/>
</dbReference>
<comment type="cofactor">
    <cofactor evidence="1">
        <name>FAD</name>
        <dbReference type="ChEBI" id="CHEBI:57692"/>
    </cofactor>
</comment>
<dbReference type="Gene3D" id="3.50.50.60">
    <property type="entry name" value="FAD/NAD(P)-binding domain"/>
    <property type="match status" value="1"/>
</dbReference>
<keyword evidence="3" id="KW-0274">FAD</keyword>
<dbReference type="NCBIfam" id="NF008726">
    <property type="entry name" value="PRK11728.1"/>
    <property type="match status" value="1"/>
</dbReference>
<evidence type="ECO:0000256" key="4">
    <source>
        <dbReference type="ARBA" id="ARBA00023002"/>
    </source>
</evidence>
<dbReference type="Pfam" id="PF01266">
    <property type="entry name" value="DAO"/>
    <property type="match status" value="1"/>
</dbReference>
<gene>
    <name evidence="7" type="primary">lhgO</name>
    <name evidence="7" type="ORF">F7O44_06910</name>
</gene>
<evidence type="ECO:0000259" key="6">
    <source>
        <dbReference type="Pfam" id="PF01266"/>
    </source>
</evidence>
<dbReference type="EC" id="1.1.3.-" evidence="7"/>
<dbReference type="GO" id="GO:0005737">
    <property type="term" value="C:cytoplasm"/>
    <property type="evidence" value="ECO:0007669"/>
    <property type="project" value="TreeGrafter"/>
</dbReference>
<sequence length="403" mass="43108">MTSPGGFAVVGAGIIGSAVARALTQANAHASVTVLEKEPEPARHQSGHNSGVVHAGLYYTPGSAKARLARRGIRLLREFCQQHGLAYVECGKILVALDERDRHRLDDIVERAQANGVPGVRLLGPAGLRAVEPHVRGIAGLHSPTTAIVDFRAITEAMLADAAADGAEIRTGVQVTGFEQSATGVRVNGRTGESAEHLGTFDQVIICAGLHADRLARLAGDSEFPRIVPFRGEFGALRPNLKHLVNGLVYPVPDPRFPFLGVHLTKRVDGNVLVGPNAVLALAREGYRKRDVDLRELRQLAGWPGFRRFARRHWQTGLREVHGSVSRGALARAARRYIPELSVGDVVPAPAGIRAQAMDADGTLVDDLRISRQGRILCVRNAPSPAATASLAIAEDILASLTR</sequence>
<dbReference type="GO" id="GO:0047545">
    <property type="term" value="F:(S)-2-hydroxyglutarate dehydrogenase activity"/>
    <property type="evidence" value="ECO:0007669"/>
    <property type="project" value="TreeGrafter"/>
</dbReference>
<dbReference type="PANTHER" id="PTHR43104:SF2">
    <property type="entry name" value="L-2-HYDROXYGLUTARATE DEHYDROGENASE, MITOCHONDRIAL"/>
    <property type="match status" value="1"/>
</dbReference>
<dbReference type="Proteomes" id="UP000460435">
    <property type="component" value="Unassembled WGS sequence"/>
</dbReference>
<evidence type="ECO:0000256" key="1">
    <source>
        <dbReference type="ARBA" id="ARBA00001974"/>
    </source>
</evidence>
<name>A0A7K3M0J7_9ACTN</name>